<dbReference type="EMBL" id="UOGE01000094">
    <property type="protein sequence ID" value="VAX24427.1"/>
    <property type="molecule type" value="Genomic_DNA"/>
</dbReference>
<keyword evidence="5 16" id="KW-0347">Helicase</keyword>
<evidence type="ECO:0000256" key="1">
    <source>
        <dbReference type="ARBA" id="ARBA00022722"/>
    </source>
</evidence>
<dbReference type="Gene3D" id="3.40.50.300">
    <property type="entry name" value="P-loop containing nucleotide triphosphate hydrolases"/>
    <property type="match status" value="3"/>
</dbReference>
<dbReference type="GO" id="GO:0004527">
    <property type="term" value="F:exonuclease activity"/>
    <property type="evidence" value="ECO:0007669"/>
    <property type="project" value="UniProtKB-KW"/>
</dbReference>
<dbReference type="InterPro" id="IPR014017">
    <property type="entry name" value="DNA_helicase_UvrD-like_C"/>
</dbReference>
<evidence type="ECO:0000256" key="12">
    <source>
        <dbReference type="ARBA" id="ARBA00034808"/>
    </source>
</evidence>
<dbReference type="PROSITE" id="PS51217">
    <property type="entry name" value="UVRD_HELICASE_CTER"/>
    <property type="match status" value="1"/>
</dbReference>
<evidence type="ECO:0000256" key="2">
    <source>
        <dbReference type="ARBA" id="ARBA00022741"/>
    </source>
</evidence>
<evidence type="ECO:0000256" key="7">
    <source>
        <dbReference type="ARBA" id="ARBA00022840"/>
    </source>
</evidence>
<comment type="catalytic activity">
    <reaction evidence="13">
        <text>ATP + H2O = ADP + phosphate + H(+)</text>
        <dbReference type="Rhea" id="RHEA:13065"/>
        <dbReference type="ChEBI" id="CHEBI:15377"/>
        <dbReference type="ChEBI" id="CHEBI:15378"/>
        <dbReference type="ChEBI" id="CHEBI:30616"/>
        <dbReference type="ChEBI" id="CHEBI:43474"/>
        <dbReference type="ChEBI" id="CHEBI:456216"/>
        <dbReference type="EC" id="5.6.2.4"/>
    </reaction>
</comment>
<dbReference type="GO" id="GO:0005524">
    <property type="term" value="F:ATP binding"/>
    <property type="evidence" value="ECO:0007669"/>
    <property type="project" value="UniProtKB-KW"/>
</dbReference>
<dbReference type="AlphaFoldDB" id="A0A3B1D6T4"/>
<dbReference type="Gene3D" id="3.90.320.10">
    <property type="match status" value="1"/>
</dbReference>
<evidence type="ECO:0000256" key="9">
    <source>
        <dbReference type="ARBA" id="ARBA00023204"/>
    </source>
</evidence>
<dbReference type="InterPro" id="IPR014016">
    <property type="entry name" value="UvrD-like_ATP-bd"/>
</dbReference>
<sequence>MAGANNMMDVMIARTLNAETGVMKDIMEFEKDIVIKAGAGTGKTTALVSKYISELTKKREDGYIKVDQLLAITFTDKAAAEMKLRVREKLKELIEQLQSLAGIKGSSANMAEDEPGWKEREKLLAHLIRQRQGLEGAYISTIHSFCARLLRENPVTAGVDPNFSVMQQMEAEALMESVAGKTILQKLREGDKGVRTLVVNEGFESFGKIKPGLKTRVATLIPFLRAADRSPVVIEKDFNERLKMLKAGVAPAQIELEALVPKMKSQNKNSSVYKLAGMIEENEHVYFESDITIDQSRELLRLSKWVKPKNTSSNEGLKKIAASASGLLMAIGGAALEQEMRWVTRSFIALMDETLRQYSDEKNYSSSLDYDDLQEKARDLLKRNKSVRELYKNRFIKTLVDEFQDINELQYGIIRLLAEPGEGKLFIVGDVKQSIYGFRGAQVGVFERVGSEIQSGGGKEFTLRTNRRSAPALIDFFNKTFQFLMSHEMGSVLKFDSDRDGLMAHRSADGIDSAVIRKTCDSNEAIGDLRLREAWGVAGSLRGEIESGKIIVEGDEGLRPLEYRDVALLLRKFVNVSLYENALRLMKIPVRVVRGRGFYHSQEVMDFISLLSFLDYSGDELALASILRSPLVGVDDNTLIRLFRDGEGRLLSPVSSIIGDGPLPRGIENGDKEKIELFKTRVTRWKKSRDRMFISELIETALAETGYGAVMISRNQGNQKLANLFKLIEMARAYESDGSRGLKNFVSLLKKMIDQTPTEAQADMTGGDENVVRLMTTHQSKGLEFPVVILGDMAAEPSRRANAIEFHPEKGLGMKHMDTTTGEKIAGPIYTDVMTARNEDETEELKRLLYVGVTRARDRLILSGSQTKGKGVWHKWIDEAIEGGGLEVESQGYGQFQTIADMDRIKENPKQVKLILDEVAPATHTPVEKPKRRFEFMLSVTGLATLHHCARLYYYQNVMELGVVSPEKALDVKGKKQAGAALLGARVHMALEKMPIGIGSQAGERDRIMEAALAGLPDSARKKVVADISRAFKKPPLKALAQIYREDIHRETPVILKIVDKDFSLILTGQADLLWRDGEMIKLVDYKYSEAPWERARYDFQIKVYAYALLVAGKAKTVEVSIVYLREKKKPVVSKIFSQSDLPEMKQSIVNVARDLSRLNGQLEREWRLNERSFCDKLHCFFKNKCFPVS</sequence>
<keyword evidence="6" id="KW-0269">Exonuclease</keyword>
<keyword evidence="2" id="KW-0547">Nucleotide-binding</keyword>
<dbReference type="InterPro" id="IPR038726">
    <property type="entry name" value="PDDEXK_AddAB-type"/>
</dbReference>
<keyword evidence="1" id="KW-0540">Nuclease</keyword>
<dbReference type="SUPFAM" id="SSF52980">
    <property type="entry name" value="Restriction endonuclease-like"/>
    <property type="match status" value="1"/>
</dbReference>
<evidence type="ECO:0000256" key="13">
    <source>
        <dbReference type="ARBA" id="ARBA00048988"/>
    </source>
</evidence>
<dbReference type="EC" id="5.6.2.4" evidence="12"/>
<evidence type="ECO:0000256" key="3">
    <source>
        <dbReference type="ARBA" id="ARBA00022763"/>
    </source>
</evidence>
<dbReference type="PANTHER" id="PTHR11070">
    <property type="entry name" value="UVRD / RECB / PCRA DNA HELICASE FAMILY MEMBER"/>
    <property type="match status" value="1"/>
</dbReference>
<organism evidence="16">
    <name type="scientific">hydrothermal vent metagenome</name>
    <dbReference type="NCBI Taxonomy" id="652676"/>
    <lineage>
        <taxon>unclassified sequences</taxon>
        <taxon>metagenomes</taxon>
        <taxon>ecological metagenomes</taxon>
    </lineage>
</organism>
<dbReference type="Pfam" id="PF13361">
    <property type="entry name" value="UvrD_C"/>
    <property type="match status" value="1"/>
</dbReference>
<evidence type="ECO:0000259" key="14">
    <source>
        <dbReference type="PROSITE" id="PS51198"/>
    </source>
</evidence>
<keyword evidence="4" id="KW-0378">Hydrolase</keyword>
<accession>A0A3B1D6T4</accession>
<dbReference type="Pfam" id="PF12705">
    <property type="entry name" value="PDDEXK_1"/>
    <property type="match status" value="1"/>
</dbReference>
<dbReference type="PANTHER" id="PTHR11070:SF48">
    <property type="entry name" value="ATP-DEPENDENT HELICASE_NUCLEASE SUBUNIT A"/>
    <property type="match status" value="1"/>
</dbReference>
<dbReference type="Gene3D" id="1.10.486.10">
    <property type="entry name" value="PCRA, domain 4"/>
    <property type="match status" value="1"/>
</dbReference>
<feature type="domain" description="UvrD-like helicase C-terminal" evidence="15">
    <location>
        <begin position="482"/>
        <end position="782"/>
    </location>
</feature>
<dbReference type="PROSITE" id="PS51198">
    <property type="entry name" value="UVRD_HELICASE_ATP_BIND"/>
    <property type="match status" value="1"/>
</dbReference>
<dbReference type="GO" id="GO:0000725">
    <property type="term" value="P:recombinational repair"/>
    <property type="evidence" value="ECO:0007669"/>
    <property type="project" value="TreeGrafter"/>
</dbReference>
<evidence type="ECO:0000256" key="6">
    <source>
        <dbReference type="ARBA" id="ARBA00022839"/>
    </source>
</evidence>
<keyword evidence="8" id="KW-0238">DNA-binding</keyword>
<dbReference type="InterPro" id="IPR000212">
    <property type="entry name" value="DNA_helicase_UvrD/REP"/>
</dbReference>
<evidence type="ECO:0000256" key="10">
    <source>
        <dbReference type="ARBA" id="ARBA00023235"/>
    </source>
</evidence>
<dbReference type="InterPro" id="IPR011604">
    <property type="entry name" value="PDDEXK-like_dom_sf"/>
</dbReference>
<evidence type="ECO:0000256" key="5">
    <source>
        <dbReference type="ARBA" id="ARBA00022806"/>
    </source>
</evidence>
<evidence type="ECO:0000256" key="8">
    <source>
        <dbReference type="ARBA" id="ARBA00023125"/>
    </source>
</evidence>
<feature type="domain" description="UvrD-like helicase ATP-binding" evidence="14">
    <location>
        <begin position="16"/>
        <end position="470"/>
    </location>
</feature>
<dbReference type="SUPFAM" id="SSF52540">
    <property type="entry name" value="P-loop containing nucleoside triphosphate hydrolases"/>
    <property type="match status" value="1"/>
</dbReference>
<proteinExistence type="predicted"/>
<evidence type="ECO:0000256" key="11">
    <source>
        <dbReference type="ARBA" id="ARBA00034617"/>
    </source>
</evidence>
<gene>
    <name evidence="16" type="ORF">MNBD_NITROSPINAE02-1112</name>
</gene>
<keyword evidence="10" id="KW-0413">Isomerase</keyword>
<evidence type="ECO:0000256" key="4">
    <source>
        <dbReference type="ARBA" id="ARBA00022801"/>
    </source>
</evidence>
<keyword evidence="7" id="KW-0067">ATP-binding</keyword>
<protein>
    <recommendedName>
        <fullName evidence="12">DNA 3'-5' helicase</fullName>
        <ecNumber evidence="12">5.6.2.4</ecNumber>
    </recommendedName>
</protein>
<evidence type="ECO:0000313" key="16">
    <source>
        <dbReference type="EMBL" id="VAX24427.1"/>
    </source>
</evidence>
<dbReference type="InterPro" id="IPR011335">
    <property type="entry name" value="Restrct_endonuc-II-like"/>
</dbReference>
<dbReference type="GO" id="GO:0003677">
    <property type="term" value="F:DNA binding"/>
    <property type="evidence" value="ECO:0007669"/>
    <property type="project" value="UniProtKB-KW"/>
</dbReference>
<dbReference type="InterPro" id="IPR027417">
    <property type="entry name" value="P-loop_NTPase"/>
</dbReference>
<name>A0A3B1D6T4_9ZZZZ</name>
<keyword evidence="9" id="KW-0234">DNA repair</keyword>
<keyword evidence="3" id="KW-0227">DNA damage</keyword>
<reference evidence="16" key="1">
    <citation type="submission" date="2018-06" db="EMBL/GenBank/DDBJ databases">
        <authorList>
            <person name="Zhirakovskaya E."/>
        </authorList>
    </citation>
    <scope>NUCLEOTIDE SEQUENCE</scope>
</reference>
<dbReference type="GO" id="GO:0043138">
    <property type="term" value="F:3'-5' DNA helicase activity"/>
    <property type="evidence" value="ECO:0007669"/>
    <property type="project" value="UniProtKB-EC"/>
</dbReference>
<dbReference type="Pfam" id="PF00580">
    <property type="entry name" value="UvrD-helicase"/>
    <property type="match status" value="1"/>
</dbReference>
<evidence type="ECO:0000259" key="15">
    <source>
        <dbReference type="PROSITE" id="PS51217"/>
    </source>
</evidence>
<dbReference type="GO" id="GO:0033202">
    <property type="term" value="C:DNA helicase complex"/>
    <property type="evidence" value="ECO:0007669"/>
    <property type="project" value="TreeGrafter"/>
</dbReference>
<comment type="catalytic activity">
    <reaction evidence="11">
        <text>Couples ATP hydrolysis with the unwinding of duplex DNA by translocating in the 3'-5' direction.</text>
        <dbReference type="EC" id="5.6.2.4"/>
    </reaction>
</comment>
<dbReference type="GO" id="GO:0005829">
    <property type="term" value="C:cytosol"/>
    <property type="evidence" value="ECO:0007669"/>
    <property type="project" value="TreeGrafter"/>
</dbReference>